<evidence type="ECO:0000313" key="3">
    <source>
        <dbReference type="WBParaSite" id="HPBE_0002344701-mRNA-1"/>
    </source>
</evidence>
<dbReference type="Proteomes" id="UP000050761">
    <property type="component" value="Unassembled WGS sequence"/>
</dbReference>
<reference evidence="3" key="2">
    <citation type="submission" date="2019-09" db="UniProtKB">
        <authorList>
            <consortium name="WormBaseParasite"/>
        </authorList>
    </citation>
    <scope>IDENTIFICATION</scope>
</reference>
<keyword evidence="2" id="KW-1185">Reference proteome</keyword>
<accession>A0A3P8CJL3</accession>
<accession>A0A183GL77</accession>
<dbReference type="EMBL" id="UZAH01035068">
    <property type="protein sequence ID" value="VDP38862.1"/>
    <property type="molecule type" value="Genomic_DNA"/>
</dbReference>
<protein>
    <submittedName>
        <fullName evidence="3">DUF5753 domain-containing protein</fullName>
    </submittedName>
</protein>
<evidence type="ECO:0000313" key="1">
    <source>
        <dbReference type="EMBL" id="VDP38862.1"/>
    </source>
</evidence>
<dbReference type="WBParaSite" id="HPBE_0002344701-mRNA-1">
    <property type="protein sequence ID" value="HPBE_0002344701-mRNA-1"/>
    <property type="gene ID" value="HPBE_0002344701"/>
</dbReference>
<reference evidence="1 2" key="1">
    <citation type="submission" date="2018-11" db="EMBL/GenBank/DDBJ databases">
        <authorList>
            <consortium name="Pathogen Informatics"/>
        </authorList>
    </citation>
    <scope>NUCLEOTIDE SEQUENCE [LARGE SCALE GENOMIC DNA]</scope>
</reference>
<sequence>MSLEARELIGVLFSGRLEPVVASALFGHRERCHLRPSPLAVHHCALVAEQPRGAPLTIQYLYPPRYDSPSVHSSVVVCAEPESARLSAVSH</sequence>
<proteinExistence type="predicted"/>
<name>A0A183GL77_HELPZ</name>
<gene>
    <name evidence="1" type="ORF">HPBE_LOCUS23446</name>
</gene>
<organism evidence="2 3">
    <name type="scientific">Heligmosomoides polygyrus</name>
    <name type="common">Parasitic roundworm</name>
    <dbReference type="NCBI Taxonomy" id="6339"/>
    <lineage>
        <taxon>Eukaryota</taxon>
        <taxon>Metazoa</taxon>
        <taxon>Ecdysozoa</taxon>
        <taxon>Nematoda</taxon>
        <taxon>Chromadorea</taxon>
        <taxon>Rhabditida</taxon>
        <taxon>Rhabditina</taxon>
        <taxon>Rhabditomorpha</taxon>
        <taxon>Strongyloidea</taxon>
        <taxon>Heligmosomidae</taxon>
        <taxon>Heligmosomoides</taxon>
    </lineage>
</organism>
<evidence type="ECO:0000313" key="2">
    <source>
        <dbReference type="Proteomes" id="UP000050761"/>
    </source>
</evidence>
<dbReference type="AlphaFoldDB" id="A0A183GL77"/>